<dbReference type="CDD" id="cd02062">
    <property type="entry name" value="Nitro_FMN_reductase"/>
    <property type="match status" value="1"/>
</dbReference>
<dbReference type="InterPro" id="IPR029479">
    <property type="entry name" value="Nitroreductase"/>
</dbReference>
<evidence type="ECO:0000256" key="2">
    <source>
        <dbReference type="ARBA" id="ARBA00023002"/>
    </source>
</evidence>
<dbReference type="PANTHER" id="PTHR43673:SF10">
    <property type="entry name" value="NADH DEHYDROGENASE_NAD(P)H NITROREDUCTASE XCC3605-RELATED"/>
    <property type="match status" value="1"/>
</dbReference>
<sequence>MTADELLTTTRAVRKRLDLKKPVEPELIRDCVEIALQAPTGGNTQRWHFIAVYDAERRAALTELYRRAWEKYRVAPGSVYDLFDKEPPCPRKDQLGRVCKSADFLVDNLERVPVHVIPCVPGRLDKITGATAIAGLAAIFGSILPATWSFMLAARANGLGTVWTTAHLYYEREAADVLGIPYTEVTQVALIPTAYYIGSTFSMSLRKPVDEVLHVDAW</sequence>
<evidence type="ECO:0000259" key="3">
    <source>
        <dbReference type="Pfam" id="PF00881"/>
    </source>
</evidence>
<dbReference type="EMBL" id="UINC01046924">
    <property type="protein sequence ID" value="SVB55543.1"/>
    <property type="molecule type" value="Genomic_DNA"/>
</dbReference>
<evidence type="ECO:0000313" key="4">
    <source>
        <dbReference type="EMBL" id="SVB55543.1"/>
    </source>
</evidence>
<protein>
    <recommendedName>
        <fullName evidence="3">Nitroreductase domain-containing protein</fullName>
    </recommendedName>
</protein>
<gene>
    <name evidence="4" type="ORF">METZ01_LOCUS208397</name>
</gene>
<keyword evidence="2" id="KW-0560">Oxidoreductase</keyword>
<reference evidence="4" key="1">
    <citation type="submission" date="2018-05" db="EMBL/GenBank/DDBJ databases">
        <authorList>
            <person name="Lanie J.A."/>
            <person name="Ng W.-L."/>
            <person name="Kazmierczak K.M."/>
            <person name="Andrzejewski T.M."/>
            <person name="Davidsen T.M."/>
            <person name="Wayne K.J."/>
            <person name="Tettelin H."/>
            <person name="Glass J.I."/>
            <person name="Rusch D."/>
            <person name="Podicherti R."/>
            <person name="Tsui H.-C.T."/>
            <person name="Winkler M.E."/>
        </authorList>
    </citation>
    <scope>NUCLEOTIDE SEQUENCE</scope>
</reference>
<dbReference type="InterPro" id="IPR000415">
    <property type="entry name" value="Nitroreductase-like"/>
</dbReference>
<dbReference type="Gene3D" id="3.40.109.10">
    <property type="entry name" value="NADH Oxidase"/>
    <property type="match status" value="1"/>
</dbReference>
<proteinExistence type="inferred from homology"/>
<evidence type="ECO:0000256" key="1">
    <source>
        <dbReference type="ARBA" id="ARBA00007118"/>
    </source>
</evidence>
<accession>A0A382F000</accession>
<feature type="domain" description="Nitroreductase" evidence="3">
    <location>
        <begin position="10"/>
        <end position="187"/>
    </location>
</feature>
<name>A0A382F000_9ZZZZ</name>
<dbReference type="AlphaFoldDB" id="A0A382F000"/>
<dbReference type="SUPFAM" id="SSF55469">
    <property type="entry name" value="FMN-dependent nitroreductase-like"/>
    <property type="match status" value="1"/>
</dbReference>
<dbReference type="Pfam" id="PF00881">
    <property type="entry name" value="Nitroreductase"/>
    <property type="match status" value="1"/>
</dbReference>
<dbReference type="PANTHER" id="PTHR43673">
    <property type="entry name" value="NAD(P)H NITROREDUCTASE YDGI-RELATED"/>
    <property type="match status" value="1"/>
</dbReference>
<organism evidence="4">
    <name type="scientific">marine metagenome</name>
    <dbReference type="NCBI Taxonomy" id="408172"/>
    <lineage>
        <taxon>unclassified sequences</taxon>
        <taxon>metagenomes</taxon>
        <taxon>ecological metagenomes</taxon>
    </lineage>
</organism>
<comment type="similarity">
    <text evidence="1">Belongs to the nitroreductase family.</text>
</comment>
<dbReference type="GO" id="GO:0016491">
    <property type="term" value="F:oxidoreductase activity"/>
    <property type="evidence" value="ECO:0007669"/>
    <property type="project" value="UniProtKB-KW"/>
</dbReference>